<dbReference type="EMBL" id="JAVRRT010000006">
    <property type="protein sequence ID" value="KAK5171318.1"/>
    <property type="molecule type" value="Genomic_DNA"/>
</dbReference>
<evidence type="ECO:0008006" key="4">
    <source>
        <dbReference type="Google" id="ProtNLM"/>
    </source>
</evidence>
<feature type="compositionally biased region" description="Polar residues" evidence="1">
    <location>
        <begin position="524"/>
        <end position="536"/>
    </location>
</feature>
<feature type="compositionally biased region" description="Low complexity" evidence="1">
    <location>
        <begin position="588"/>
        <end position="609"/>
    </location>
</feature>
<evidence type="ECO:0000313" key="2">
    <source>
        <dbReference type="EMBL" id="KAK5171318.1"/>
    </source>
</evidence>
<organism evidence="2 3">
    <name type="scientific">Saxophila tyrrhenica</name>
    <dbReference type="NCBI Taxonomy" id="1690608"/>
    <lineage>
        <taxon>Eukaryota</taxon>
        <taxon>Fungi</taxon>
        <taxon>Dikarya</taxon>
        <taxon>Ascomycota</taxon>
        <taxon>Pezizomycotina</taxon>
        <taxon>Dothideomycetes</taxon>
        <taxon>Dothideomycetidae</taxon>
        <taxon>Mycosphaerellales</taxon>
        <taxon>Extremaceae</taxon>
        <taxon>Saxophila</taxon>
    </lineage>
</organism>
<feature type="region of interest" description="Disordered" evidence="1">
    <location>
        <begin position="524"/>
        <end position="612"/>
    </location>
</feature>
<feature type="compositionally biased region" description="Acidic residues" evidence="1">
    <location>
        <begin position="362"/>
        <end position="377"/>
    </location>
</feature>
<feature type="region of interest" description="Disordered" evidence="1">
    <location>
        <begin position="345"/>
        <end position="406"/>
    </location>
</feature>
<proteinExistence type="predicted"/>
<dbReference type="GeneID" id="89925808"/>
<evidence type="ECO:0000313" key="3">
    <source>
        <dbReference type="Proteomes" id="UP001337655"/>
    </source>
</evidence>
<name>A0AAV9PDY6_9PEZI</name>
<reference evidence="2 3" key="1">
    <citation type="submission" date="2023-08" db="EMBL/GenBank/DDBJ databases">
        <title>Black Yeasts Isolated from many extreme environments.</title>
        <authorList>
            <person name="Coleine C."/>
            <person name="Stajich J.E."/>
            <person name="Selbmann L."/>
        </authorList>
    </citation>
    <scope>NUCLEOTIDE SEQUENCE [LARGE SCALE GENOMIC DNA]</scope>
    <source>
        <strain evidence="2 3">CCFEE 5935</strain>
    </source>
</reference>
<comment type="caution">
    <text evidence="2">The sequence shown here is derived from an EMBL/GenBank/DDBJ whole genome shotgun (WGS) entry which is preliminary data.</text>
</comment>
<evidence type="ECO:0000256" key="1">
    <source>
        <dbReference type="SAM" id="MobiDB-lite"/>
    </source>
</evidence>
<sequence length="640" mass="71113">MGAGNSKIPLEVANLIANYVFGFLMAPPPQALQSNVQIYTPPPYLTPPKTCLLMEIPTEIRLQIFKDLLPSRDTVHDVSCSDDAVAATKKTSYLRRPGLTLGLMLLNRKIASEVAQVVYGERFFVVHAHEGLHKGGIEFLHAGRQPLHFREFDRHDERFDFRFKGGDFGYEFSFDRLKKVIIKIYPAPAGDSGRHTPINTFLMNLALCRLLARNPTSNGVEQRIVNITIVFMNPKGVLEKSGRRAIQHAENYWWDSEKGQPRTTSHYGIPNIELVLRPFATLTGCHNVEVRLPERVRDHLMTCSFVDELATSMMSPERTLGRDDQLDGKIEAARHAMEEYIRYFSKGKKPGPDVGRMKPEEVLEDDEQYYDEDDEEPDSVRRSQGPGQMTTSHKGRRTGRVDHEEEELQQAMRASLVTMASERPTDFSTNFDEDDEDEDHTMTDPSAPLGDLDDEDESGNTFVAVCQVGDWRRFKPVETSPVRSTAIAQLLNAPSTHMFEASHVEELTSAISYISRTMTAARTFQPSPGAVRSNNLPGPMRSLGTSAEHDRPSPGPTDGDGDASPTDTNDFETSPRKRRALTTQAGNAATPRTSSLPPPAASAAPAEQESAVRHVAVTEPAAAAFDGDKMEVDLMDFAEG</sequence>
<protein>
    <recommendedName>
        <fullName evidence="4">F-box domain-containing protein</fullName>
    </recommendedName>
</protein>
<gene>
    <name evidence="2" type="ORF">LTR77_004462</name>
</gene>
<dbReference type="Proteomes" id="UP001337655">
    <property type="component" value="Unassembled WGS sequence"/>
</dbReference>
<dbReference type="RefSeq" id="XP_064660346.1">
    <property type="nucleotide sequence ID" value="XM_064801716.1"/>
</dbReference>
<keyword evidence="3" id="KW-1185">Reference proteome</keyword>
<accession>A0AAV9PDY6</accession>
<dbReference type="AlphaFoldDB" id="A0AAV9PDY6"/>
<feature type="region of interest" description="Disordered" evidence="1">
    <location>
        <begin position="421"/>
        <end position="457"/>
    </location>
</feature>